<proteinExistence type="predicted"/>
<accession>A0A0H3K5X7</accession>
<dbReference type="EMBL" id="AP008231">
    <property type="protein sequence ID" value="BAD80615.1"/>
    <property type="molecule type" value="Genomic_DNA"/>
</dbReference>
<dbReference type="AlphaFoldDB" id="A0A0H3K5X7"/>
<protein>
    <submittedName>
        <fullName evidence="1">Uncharacterized protein</fullName>
    </submittedName>
</protein>
<organism evidence="1 2">
    <name type="scientific">Synechococcus sp. (strain ATCC 27144 / PCC 6301 / SAUG 1402/1)</name>
    <name type="common">Anacystis nidulans</name>
    <dbReference type="NCBI Taxonomy" id="269084"/>
    <lineage>
        <taxon>Bacteria</taxon>
        <taxon>Bacillati</taxon>
        <taxon>Cyanobacteriota</taxon>
        <taxon>Cyanophyceae</taxon>
        <taxon>Synechococcales</taxon>
        <taxon>Synechococcaceae</taxon>
        <taxon>Synechococcus</taxon>
    </lineage>
</organism>
<reference evidence="1 2" key="1">
    <citation type="journal article" date="2007" name="Photosyn. Res.">
        <title>Complete nucleotide sequence of the freshwater unicellular cyanobacterium Synechococcus elongatus PCC 6301 chromosome: gene content and organization.</title>
        <authorList>
            <person name="Sugita C."/>
            <person name="Ogata K."/>
            <person name="Shikata M."/>
            <person name="Jikuya H."/>
            <person name="Takano J."/>
            <person name="Furumichi M."/>
            <person name="Kanehisa M."/>
            <person name="Omata T."/>
            <person name="Sugiura M."/>
            <person name="Sugita M."/>
        </authorList>
    </citation>
    <scope>NUCLEOTIDE SEQUENCE [LARGE SCALE GENOMIC DNA]</scope>
    <source>
        <strain evidence="2">ATCC 27144 / PCC 6301 / SAUG 1402/1</strain>
    </source>
</reference>
<gene>
    <name evidence="1" type="ordered locus">syc2425_d</name>
</gene>
<dbReference type="Proteomes" id="UP000001175">
    <property type="component" value="Chromosome"/>
</dbReference>
<evidence type="ECO:0000313" key="1">
    <source>
        <dbReference type="EMBL" id="BAD80615.1"/>
    </source>
</evidence>
<name>A0A0H3K5X7_SYNP6</name>
<evidence type="ECO:0000313" key="2">
    <source>
        <dbReference type="Proteomes" id="UP000001175"/>
    </source>
</evidence>
<sequence>MASTHRGACVLIQQRSWRMVSRRCQSLHRKRWGQGSARLGKFASHVCAIVTLSREHAWQLLQDLLFYGESAETWVQDVWTQNEGLGESAAALIEITQRLWEQVPESQLRSLLRELAASHPDRIAELESASDWQAIAD</sequence>
<dbReference type="KEGG" id="syc:syc2425_d"/>